<dbReference type="KEGG" id="dgo:DGo_CA0026"/>
<evidence type="ECO:0000256" key="1">
    <source>
        <dbReference type="SAM" id="SignalP"/>
    </source>
</evidence>
<evidence type="ECO:0008006" key="4">
    <source>
        <dbReference type="Google" id="ProtNLM"/>
    </source>
</evidence>
<dbReference type="Proteomes" id="UP000007575">
    <property type="component" value="Chromosome"/>
</dbReference>
<dbReference type="HOGENOM" id="CLU_2011519_0_0_0"/>
<proteinExistence type="predicted"/>
<sequence length="117" mass="12371">MLKAMRLFCGVLALLACVAGAARVDLVPGQTAKLGERQVTLLRVQDSRCPPGVQCVRAGELSASLLVVAAPGEAGPRTRLLRLTLPAGPNIGQGELHLVDATFGRPPRVGLSDYFRR</sequence>
<keyword evidence="3" id="KW-1185">Reference proteome</keyword>
<gene>
    <name evidence="2" type="ordered locus">DGo_CA0026</name>
</gene>
<evidence type="ECO:0000313" key="3">
    <source>
        <dbReference type="Proteomes" id="UP000007575"/>
    </source>
</evidence>
<feature type="chain" id="PRO_5003613787" description="Lipoprotein" evidence="1">
    <location>
        <begin position="22"/>
        <end position="117"/>
    </location>
</feature>
<evidence type="ECO:0000313" key="2">
    <source>
        <dbReference type="EMBL" id="AFD23953.1"/>
    </source>
</evidence>
<dbReference type="PATRIC" id="fig|745776.4.peg.27"/>
<organism evidence="2 3">
    <name type="scientific">Deinococcus gobiensis (strain DSM 21396 / JCM 16679 / CGMCC 1.7299 / I-0)</name>
    <dbReference type="NCBI Taxonomy" id="745776"/>
    <lineage>
        <taxon>Bacteria</taxon>
        <taxon>Thermotogati</taxon>
        <taxon>Deinococcota</taxon>
        <taxon>Deinococci</taxon>
        <taxon>Deinococcales</taxon>
        <taxon>Deinococcaceae</taxon>
        <taxon>Deinococcus</taxon>
    </lineage>
</organism>
<protein>
    <recommendedName>
        <fullName evidence="4">Lipoprotein</fullName>
    </recommendedName>
</protein>
<accession>H8GS58</accession>
<name>H8GS58_DEIGI</name>
<dbReference type="AlphaFoldDB" id="H8GS58"/>
<feature type="signal peptide" evidence="1">
    <location>
        <begin position="1"/>
        <end position="21"/>
    </location>
</feature>
<reference evidence="2 3" key="1">
    <citation type="journal article" date="2012" name="PLoS ONE">
        <title>Genome sequence and transcriptome analysis of the radioresistant bacterium Deinococcus gobiensis: insights into the extreme environmental adaptations.</title>
        <authorList>
            <person name="Yuan M."/>
            <person name="Chen M."/>
            <person name="Zhang W."/>
            <person name="Lu W."/>
            <person name="Wang J."/>
            <person name="Yang M."/>
            <person name="Zhao P."/>
            <person name="Tang R."/>
            <person name="Li X."/>
            <person name="Hao Y."/>
            <person name="Zhou Z."/>
            <person name="Zhan Y."/>
            <person name="Yu H."/>
            <person name="Teng C."/>
            <person name="Yan Y."/>
            <person name="Ping S."/>
            <person name="Wang Y."/>
            <person name="Lin M."/>
        </authorList>
    </citation>
    <scope>NUCLEOTIDE SEQUENCE [LARGE SCALE GENOMIC DNA]</scope>
    <source>
        <strain evidence="2 3">I-0</strain>
    </source>
</reference>
<keyword evidence="1" id="KW-0732">Signal</keyword>
<dbReference type="EMBL" id="CP002191">
    <property type="protein sequence ID" value="AFD23953.1"/>
    <property type="molecule type" value="Genomic_DNA"/>
</dbReference>
<dbReference type="STRING" id="745776.DGo_CA0026"/>
<dbReference type="PROSITE" id="PS51257">
    <property type="entry name" value="PROKAR_LIPOPROTEIN"/>
    <property type="match status" value="1"/>
</dbReference>